<accession>A0A4C1ZMY1</accession>
<evidence type="ECO:0000313" key="2">
    <source>
        <dbReference type="EMBL" id="GBP89836.1"/>
    </source>
</evidence>
<dbReference type="Proteomes" id="UP000299102">
    <property type="component" value="Unassembled WGS sequence"/>
</dbReference>
<organism evidence="2 3">
    <name type="scientific">Eumeta variegata</name>
    <name type="common">Bagworm moth</name>
    <name type="synonym">Eumeta japonica</name>
    <dbReference type="NCBI Taxonomy" id="151549"/>
    <lineage>
        <taxon>Eukaryota</taxon>
        <taxon>Metazoa</taxon>
        <taxon>Ecdysozoa</taxon>
        <taxon>Arthropoda</taxon>
        <taxon>Hexapoda</taxon>
        <taxon>Insecta</taxon>
        <taxon>Pterygota</taxon>
        <taxon>Neoptera</taxon>
        <taxon>Endopterygota</taxon>
        <taxon>Lepidoptera</taxon>
        <taxon>Glossata</taxon>
        <taxon>Ditrysia</taxon>
        <taxon>Tineoidea</taxon>
        <taxon>Psychidae</taxon>
        <taxon>Oiketicinae</taxon>
        <taxon>Eumeta</taxon>
    </lineage>
</organism>
<evidence type="ECO:0000256" key="1">
    <source>
        <dbReference type="SAM" id="MobiDB-lite"/>
    </source>
</evidence>
<keyword evidence="3" id="KW-1185">Reference proteome</keyword>
<evidence type="ECO:0000313" key="3">
    <source>
        <dbReference type="Proteomes" id="UP000299102"/>
    </source>
</evidence>
<proteinExistence type="predicted"/>
<dbReference type="EMBL" id="BGZK01002035">
    <property type="protein sequence ID" value="GBP89836.1"/>
    <property type="molecule type" value="Genomic_DNA"/>
</dbReference>
<comment type="caution">
    <text evidence="2">The sequence shown here is derived from an EMBL/GenBank/DDBJ whole genome shotgun (WGS) entry which is preliminary data.</text>
</comment>
<feature type="compositionally biased region" description="Low complexity" evidence="1">
    <location>
        <begin position="46"/>
        <end position="64"/>
    </location>
</feature>
<protein>
    <submittedName>
        <fullName evidence="2">Uncharacterized protein</fullName>
    </submittedName>
</protein>
<dbReference type="AlphaFoldDB" id="A0A4C1ZMY1"/>
<feature type="compositionally biased region" description="Polar residues" evidence="1">
    <location>
        <begin position="32"/>
        <end position="43"/>
    </location>
</feature>
<name>A0A4C1ZMY1_EUMVA</name>
<reference evidence="2 3" key="1">
    <citation type="journal article" date="2019" name="Commun. Biol.">
        <title>The bagworm genome reveals a unique fibroin gene that provides high tensile strength.</title>
        <authorList>
            <person name="Kono N."/>
            <person name="Nakamura H."/>
            <person name="Ohtoshi R."/>
            <person name="Tomita M."/>
            <person name="Numata K."/>
            <person name="Arakawa K."/>
        </authorList>
    </citation>
    <scope>NUCLEOTIDE SEQUENCE [LARGE SCALE GENOMIC DNA]</scope>
</reference>
<sequence>MHYSRLRENQTIFCNATHTRNHRELILTTLISRPSSPKQTNHYSIRAGGVRAGRPAPAAAPAGRSLPTNQINSPRLLSKTAPRRREVNAPVSMSSKRLSGGRRLLVTGGRRAFLTARSLPRMLHLDEEN</sequence>
<feature type="compositionally biased region" description="Polar residues" evidence="1">
    <location>
        <begin position="66"/>
        <end position="75"/>
    </location>
</feature>
<gene>
    <name evidence="2" type="ORF">EVAR_67156_1</name>
</gene>
<feature type="region of interest" description="Disordered" evidence="1">
    <location>
        <begin position="32"/>
        <end position="100"/>
    </location>
</feature>